<sequence length="137" mass="15018">MMSDYFEVGGENEILTTTGVTVMMNMSIENHLVKEKMASKAVDLMMYGFVSYLPLRQELRFADVSEGTRPLSVASFSYRSPRACAAQFGSGFPDFPTRTVTRAGDLPALLPRPQPSPNLPWGLGAPRPGLITGNWDS</sequence>
<evidence type="ECO:0000313" key="1">
    <source>
        <dbReference type="EMBL" id="ROI15376.1"/>
    </source>
</evidence>
<evidence type="ECO:0000313" key="2">
    <source>
        <dbReference type="Proteomes" id="UP000281406"/>
    </source>
</evidence>
<protein>
    <submittedName>
        <fullName evidence="1">Uncharacterized protein</fullName>
    </submittedName>
</protein>
<dbReference type="EMBL" id="RJVU01079805">
    <property type="protein sequence ID" value="ROI15376.1"/>
    <property type="molecule type" value="Genomic_DNA"/>
</dbReference>
<reference evidence="1 2" key="1">
    <citation type="submission" date="2018-10" db="EMBL/GenBank/DDBJ databases">
        <title>Genome assembly for a Yunnan-Guizhou Plateau 3E fish, Anabarilius grahami (Regan), and its evolutionary and genetic applications.</title>
        <authorList>
            <person name="Jiang W."/>
        </authorList>
    </citation>
    <scope>NUCLEOTIDE SEQUENCE [LARGE SCALE GENOMIC DNA]</scope>
    <source>
        <strain evidence="1">AG-KIZ</strain>
        <tissue evidence="1">Muscle</tissue>
    </source>
</reference>
<accession>A0A3N0XDC4</accession>
<organism evidence="1 2">
    <name type="scientific">Anabarilius grahami</name>
    <name type="common">Kanglang fish</name>
    <name type="synonym">Barilius grahami</name>
    <dbReference type="NCBI Taxonomy" id="495550"/>
    <lineage>
        <taxon>Eukaryota</taxon>
        <taxon>Metazoa</taxon>
        <taxon>Chordata</taxon>
        <taxon>Craniata</taxon>
        <taxon>Vertebrata</taxon>
        <taxon>Euteleostomi</taxon>
        <taxon>Actinopterygii</taxon>
        <taxon>Neopterygii</taxon>
        <taxon>Teleostei</taxon>
        <taxon>Ostariophysi</taxon>
        <taxon>Cypriniformes</taxon>
        <taxon>Xenocyprididae</taxon>
        <taxon>Xenocypridinae</taxon>
        <taxon>Xenocypridinae incertae sedis</taxon>
        <taxon>Anabarilius</taxon>
    </lineage>
</organism>
<dbReference type="AlphaFoldDB" id="A0A3N0XDC4"/>
<name>A0A3N0XDC4_ANAGA</name>
<keyword evidence="2" id="KW-1185">Reference proteome</keyword>
<gene>
    <name evidence="1" type="ORF">DPX16_12928</name>
</gene>
<dbReference type="Proteomes" id="UP000281406">
    <property type="component" value="Unassembled WGS sequence"/>
</dbReference>
<comment type="caution">
    <text evidence="1">The sequence shown here is derived from an EMBL/GenBank/DDBJ whole genome shotgun (WGS) entry which is preliminary data.</text>
</comment>
<proteinExistence type="predicted"/>